<evidence type="ECO:0000313" key="2">
    <source>
        <dbReference type="Proteomes" id="UP000501076"/>
    </source>
</evidence>
<dbReference type="InterPro" id="IPR001611">
    <property type="entry name" value="Leu-rich_rpt"/>
</dbReference>
<gene>
    <name evidence="1" type="ORF">FDZ14_35220</name>
</gene>
<dbReference type="PROSITE" id="PS51450">
    <property type="entry name" value="LRR"/>
    <property type="match status" value="1"/>
</dbReference>
<dbReference type="SUPFAM" id="SSF52058">
    <property type="entry name" value="L domain-like"/>
    <property type="match status" value="1"/>
</dbReference>
<dbReference type="Gene3D" id="3.80.10.10">
    <property type="entry name" value="Ribonuclease Inhibitor"/>
    <property type="match status" value="1"/>
</dbReference>
<geneLocation type="plasmid" evidence="2">
    <name>pfdu301d</name>
</geneLocation>
<dbReference type="AlphaFoldDB" id="A0A6M6EA12"/>
<name>A0A6M6EA12_PRIMG</name>
<dbReference type="EMBL" id="CP045276">
    <property type="protein sequence ID" value="QJX81357.1"/>
    <property type="molecule type" value="Genomic_DNA"/>
</dbReference>
<protein>
    <submittedName>
        <fullName evidence="1">Leucine-rich repeat domain-containing protein</fullName>
    </submittedName>
</protein>
<proteinExistence type="predicted"/>
<organism evidence="1 2">
    <name type="scientific">Priestia megaterium</name>
    <name type="common">Bacillus megaterium</name>
    <dbReference type="NCBI Taxonomy" id="1404"/>
    <lineage>
        <taxon>Bacteria</taxon>
        <taxon>Bacillati</taxon>
        <taxon>Bacillota</taxon>
        <taxon>Bacilli</taxon>
        <taxon>Bacillales</taxon>
        <taxon>Bacillaceae</taxon>
        <taxon>Priestia</taxon>
    </lineage>
</organism>
<dbReference type="RefSeq" id="WP_171779325.1">
    <property type="nucleotide sequence ID" value="NZ_CP045276.1"/>
</dbReference>
<dbReference type="InterPro" id="IPR032675">
    <property type="entry name" value="LRR_dom_sf"/>
</dbReference>
<keyword evidence="1" id="KW-0614">Plasmid</keyword>
<evidence type="ECO:0000313" key="1">
    <source>
        <dbReference type="EMBL" id="QJX81357.1"/>
    </source>
</evidence>
<sequence>MFLFKSGNVKISKETKYSQEETVIINDKHLDECIEYINKHNVKHLDITNDYYKKEDIDFLFQCNHIEYLSIHGEYLKDISGIYSLKNLKGLGITSINLDIDLAYLKTLESLTLSWNKKFKNINQLSNLKGLYIWSYNPKNKNLEEFKELKNLESLLLAQCRIESLQGIQHLNKLSSLDIAYLRSLKSLEGLENLDASLKFLKIESCKNIQDISVIGLLKNLEQLSLPRCGELPSINFIRNLKKLTGFSFLGTNVLDGDISPCENLSQVYFTNKKHYSHKEKDFIELT</sequence>
<dbReference type="Proteomes" id="UP000501076">
    <property type="component" value="Plasmid pFDU301D"/>
</dbReference>
<accession>A0A6M6EA12</accession>
<reference evidence="1 2" key="1">
    <citation type="submission" date="2019-10" db="EMBL/GenBank/DDBJ databases">
        <title>Complete genome sequences for adaption low water activity.</title>
        <authorList>
            <person name="Zhao L."/>
            <person name="Zhong J."/>
        </authorList>
    </citation>
    <scope>NUCLEOTIDE SEQUENCE [LARGE SCALE GENOMIC DNA]</scope>
    <source>
        <strain evidence="1 2">FDU301</strain>
        <plasmid evidence="2">pfdu301d</plasmid>
    </source>
</reference>